<gene>
    <name evidence="1" type="ORF">pneo_cds_713</name>
</gene>
<dbReference type="SUPFAM" id="SSF81383">
    <property type="entry name" value="F-box domain"/>
    <property type="match status" value="1"/>
</dbReference>
<dbReference type="Proteomes" id="UP000249287">
    <property type="component" value="Segment"/>
</dbReference>
<dbReference type="GeneID" id="36843033"/>
<proteinExistence type="predicted"/>
<name>A0A2U7UDB7_9VIRU</name>
<dbReference type="CDD" id="cd09917">
    <property type="entry name" value="F-box_SF"/>
    <property type="match status" value="1"/>
</dbReference>
<dbReference type="SUPFAM" id="SSF140860">
    <property type="entry name" value="Pseudo ankyrin repeat-like"/>
    <property type="match status" value="1"/>
</dbReference>
<organism evidence="1">
    <name type="scientific">Pandoravirus neocaledonia</name>
    <dbReference type="NCBI Taxonomy" id="2107708"/>
    <lineage>
        <taxon>Viruses</taxon>
        <taxon>Pandoravirus</taxon>
    </lineage>
</organism>
<dbReference type="Gene3D" id="1.20.1280.50">
    <property type="match status" value="1"/>
</dbReference>
<dbReference type="EMBL" id="MG011690">
    <property type="protein sequence ID" value="AVK76320.1"/>
    <property type="molecule type" value="Genomic_DNA"/>
</dbReference>
<evidence type="ECO:0000313" key="1">
    <source>
        <dbReference type="EMBL" id="AVK76320.1"/>
    </source>
</evidence>
<dbReference type="KEGG" id="vg:36843033"/>
<accession>A0A2U7UDB7</accession>
<reference evidence="1" key="1">
    <citation type="journal article" date="2018" name="Nat. Commun.">
        <title>Diversity and evolution of the emerging Pandoraviridae family.</title>
        <authorList>
            <person name="Legendre M."/>
            <person name="Fabre E."/>
            <person name="Poirot O."/>
            <person name="Jeudy S."/>
            <person name="Lartigue A."/>
            <person name="Alempic J.M."/>
            <person name="Beucher L."/>
            <person name="Philippe N."/>
            <person name="Bertaux L."/>
            <person name="Christo-Foroux E."/>
            <person name="Labadie K."/>
            <person name="Coute Y."/>
            <person name="Abergel C."/>
            <person name="Claverie J.M."/>
        </authorList>
    </citation>
    <scope>NUCLEOTIDE SEQUENCE [LARGE SCALE GENOMIC DNA]</scope>
    <source>
        <strain evidence="1">Neocaledonia</strain>
    </source>
</reference>
<dbReference type="InterPro" id="IPR036047">
    <property type="entry name" value="F-box-like_dom_sf"/>
</dbReference>
<sequence length="259" mass="27945">MDVQHGETDGRQDFCGGECSDLPVPDEILSMILGMVASVDLVAARWVCKRWRFYAPASSPLGRPYMEALAFCGHLEVAQWARANGCPWSDRVCVGFARCGRVDALEWARTNGCPWDTRTYGEACAAASGGHLDALKWLWLRGRPFQPHVCASAARGDIWPHCNGCANNVATGTSGPAPTRPLAVICTSSSGRAPTDARGMHELAPTWRLRAHSTGSGGRWPRAARGTAGSMLLPPKTDIGMWCAPCAMDCYWRAIALLA</sequence>
<protein>
    <submittedName>
        <fullName evidence="1">F-box incomplete domain containing protein</fullName>
    </submittedName>
</protein>
<dbReference type="RefSeq" id="YP_009482323.1">
    <property type="nucleotide sequence ID" value="NC_037666.1"/>
</dbReference>